<keyword evidence="3" id="KW-1185">Reference proteome</keyword>
<dbReference type="Proteomes" id="UP000005380">
    <property type="component" value="Chromosome"/>
</dbReference>
<evidence type="ECO:0000313" key="3">
    <source>
        <dbReference type="Proteomes" id="UP000005380"/>
    </source>
</evidence>
<proteinExistence type="predicted"/>
<gene>
    <name evidence="2" type="ORF">THIAE_08280</name>
</gene>
<evidence type="ECO:0000259" key="1">
    <source>
        <dbReference type="Pfam" id="PF07615"/>
    </source>
</evidence>
<dbReference type="STRING" id="717772.THIAE_08280"/>
<organism evidence="2 3">
    <name type="scientific">Thiomicrospira aerophila AL3</name>
    <dbReference type="NCBI Taxonomy" id="717772"/>
    <lineage>
        <taxon>Bacteria</taxon>
        <taxon>Pseudomonadati</taxon>
        <taxon>Pseudomonadota</taxon>
        <taxon>Gammaproteobacteria</taxon>
        <taxon>Thiotrichales</taxon>
        <taxon>Piscirickettsiaceae</taxon>
        <taxon>Thiomicrospira</taxon>
    </lineage>
</organism>
<reference evidence="2 3" key="1">
    <citation type="submission" date="2013-12" db="EMBL/GenBank/DDBJ databases">
        <authorList>
            <consortium name="DOE Joint Genome Institute"/>
            <person name="Kappler U."/>
            <person name="Huntemann M."/>
            <person name="Han J."/>
            <person name="Chen A."/>
            <person name="Kyrpides N."/>
            <person name="Mavromatis K."/>
            <person name="Markowitz V."/>
            <person name="Palaniappan K."/>
            <person name="Ivanova N."/>
            <person name="Schaumberg A."/>
            <person name="Pati A."/>
            <person name="Liolios K."/>
            <person name="Nordberg H.P."/>
            <person name="Cantor M.N."/>
            <person name="Hua S.X."/>
            <person name="Woyke T."/>
        </authorList>
    </citation>
    <scope>NUCLEOTIDE SEQUENCE [LARGE SCALE GENOMIC DNA]</scope>
    <source>
        <strain evidence="3">AL2</strain>
    </source>
</reference>
<dbReference type="HOGENOM" id="CLU_191614_0_0_6"/>
<feature type="domain" description="Thiamin/hydroxymethyl pyrimidine-binding YkoF putative" evidence="1">
    <location>
        <begin position="4"/>
        <end position="57"/>
    </location>
</feature>
<dbReference type="Gene3D" id="3.30.70.930">
    <property type="match status" value="1"/>
</dbReference>
<evidence type="ECO:0000313" key="2">
    <source>
        <dbReference type="EMBL" id="AHF01751.1"/>
    </source>
</evidence>
<dbReference type="RefSeq" id="WP_006460743.1">
    <property type="nucleotide sequence ID" value="NZ_CP007030.1"/>
</dbReference>
<accession>W0DY21</accession>
<dbReference type="AlphaFoldDB" id="W0DY21"/>
<dbReference type="InterPro" id="IPR029756">
    <property type="entry name" value="MTH1187/YkoF-like"/>
</dbReference>
<dbReference type="eggNOG" id="COG0011">
    <property type="taxonomic scope" value="Bacteria"/>
</dbReference>
<protein>
    <recommendedName>
        <fullName evidence="1">Thiamin/hydroxymethyl pyrimidine-binding YkoF putative domain-containing protein</fullName>
    </recommendedName>
</protein>
<dbReference type="InterPro" id="IPR011522">
    <property type="entry name" value="Thiamin/HMP-bd_put_YkoF"/>
</dbReference>
<dbReference type="EMBL" id="CP007030">
    <property type="protein sequence ID" value="AHF01751.1"/>
    <property type="molecule type" value="Genomic_DNA"/>
</dbReference>
<dbReference type="KEGG" id="tao:THIAE_08280"/>
<name>W0DY21_9GAMM</name>
<dbReference type="InParanoid" id="W0DY21"/>
<dbReference type="SUPFAM" id="SSF89957">
    <property type="entry name" value="MTH1187/YkoF-like"/>
    <property type="match status" value="1"/>
</dbReference>
<dbReference type="OrthoDB" id="164222at2"/>
<sequence>MQVSLDISLYPLNADYAQAILSFISQIESEPGIEVVRNTLSTQVFGDFHQIMQLMTKEIAQVFSEQPESVFVLKLVGQNRAPV</sequence>
<dbReference type="Pfam" id="PF07615">
    <property type="entry name" value="Ykof"/>
    <property type="match status" value="1"/>
</dbReference>